<gene>
    <name evidence="2" type="ORF">MSG88_07425</name>
</gene>
<name>A0AAW8Z2Q8_9GAMM</name>
<dbReference type="Proteomes" id="UP001284654">
    <property type="component" value="Unassembled WGS sequence"/>
</dbReference>
<proteinExistence type="predicted"/>
<evidence type="ECO:0000313" key="2">
    <source>
        <dbReference type="EMBL" id="MDV4315599.1"/>
    </source>
</evidence>
<evidence type="ECO:0000256" key="1">
    <source>
        <dbReference type="SAM" id="SignalP"/>
    </source>
</evidence>
<dbReference type="AlphaFoldDB" id="A0AAW8Z2Q8"/>
<dbReference type="EMBL" id="JAWJYY010000001">
    <property type="protein sequence ID" value="MDV4315599.1"/>
    <property type="molecule type" value="Genomic_DNA"/>
</dbReference>
<accession>A0AAW8Z2Q8</accession>
<feature type="chain" id="PRO_5043578075" evidence="1">
    <location>
        <begin position="21"/>
        <end position="194"/>
    </location>
</feature>
<comment type="caution">
    <text evidence="2">The sequence shown here is derived from an EMBL/GenBank/DDBJ whole genome shotgun (WGS) entry which is preliminary data.</text>
</comment>
<dbReference type="RefSeq" id="WP_075167746.1">
    <property type="nucleotide sequence ID" value="NZ_CP041291.1"/>
</dbReference>
<protein>
    <submittedName>
        <fullName evidence="2">Uncharacterized protein</fullName>
    </submittedName>
</protein>
<organism evidence="2 3">
    <name type="scientific">Acinetobacter indicus</name>
    <dbReference type="NCBI Taxonomy" id="756892"/>
    <lineage>
        <taxon>Bacteria</taxon>
        <taxon>Pseudomonadati</taxon>
        <taxon>Pseudomonadota</taxon>
        <taxon>Gammaproteobacteria</taxon>
        <taxon>Moraxellales</taxon>
        <taxon>Moraxellaceae</taxon>
        <taxon>Acinetobacter</taxon>
    </lineage>
</organism>
<evidence type="ECO:0000313" key="3">
    <source>
        <dbReference type="Proteomes" id="UP001284654"/>
    </source>
</evidence>
<reference evidence="2" key="1">
    <citation type="submission" date="2023-10" db="EMBL/GenBank/DDBJ databases">
        <authorList>
            <person name="Sykes E.M.E."/>
            <person name="Khan I.U.H."/>
            <person name="Kumar A."/>
        </authorList>
    </citation>
    <scope>NUCLEOTIDE SEQUENCE</scope>
    <source>
        <strain evidence="2">IK5</strain>
    </source>
</reference>
<sequence length="194" mass="21030">MKKNILGVIALSVISMCTFAATDGVYAIQNGYYSINVKFAENSLTIVEPNKTSTYLKDMSGNYIFTNPTNNITYGMRVVDDKTIEAYKPGVPNSTTVLTLQSTSAKASSEDKGNQMKALANKYFKLAETDSDNVHTWANCASVALAYSSLSMDKAKEMELQAATLIKLSQSPVANSSPCSEVISNKTWISAPSY</sequence>
<feature type="signal peptide" evidence="1">
    <location>
        <begin position="1"/>
        <end position="20"/>
    </location>
</feature>
<keyword evidence="1" id="KW-0732">Signal</keyword>